<name>A0A1Q8YGW7_9BURK</name>
<sequence>MLEVVESAQGNDYRAVYTLRFTNVVYVLHCFQKKSPNGIRTAKTDIELVHQRLKAAQQHYEEHYGKAS</sequence>
<accession>A0A1Q8YGW7</accession>
<comment type="caution">
    <text evidence="1">The sequence shown here is derived from an EMBL/GenBank/DDBJ whole genome shotgun (WGS) entry which is preliminary data.</text>
</comment>
<dbReference type="EMBL" id="MSYM01000009">
    <property type="protein sequence ID" value="OLP07243.1"/>
    <property type="molecule type" value="Genomic_DNA"/>
</dbReference>
<reference evidence="1 2" key="1">
    <citation type="submission" date="2017-01" db="EMBL/GenBank/DDBJ databases">
        <title>Genome sequence of Rhodoferax antarcticus ANT.BR, a psychrophilic purple nonsulfur bacterium from an Antarctic microbial mat.</title>
        <authorList>
            <person name="Baker J."/>
            <person name="Riester C."/>
            <person name="Skinner B."/>
            <person name="Newell A."/>
            <person name="Swingley W."/>
            <person name="Madigan M."/>
            <person name="Jung D."/>
            <person name="Asao M."/>
            <person name="Chen M."/>
            <person name="Loughlin P."/>
            <person name="Pan H."/>
            <person name="Lin S."/>
            <person name="Li N."/>
            <person name="Shaw J."/>
            <person name="Prado M."/>
            <person name="Sherman C."/>
            <person name="Li X."/>
            <person name="Tang J."/>
            <person name="Blankenship R."/>
            <person name="Zhao T."/>
            <person name="Touchman J."/>
            <person name="Sattley M."/>
        </authorList>
    </citation>
    <scope>NUCLEOTIDE SEQUENCE [LARGE SCALE GENOMIC DNA]</scope>
    <source>
        <strain evidence="1 2">ANT.BR</strain>
    </source>
</reference>
<protein>
    <submittedName>
        <fullName evidence="1">Uncharacterized protein</fullName>
    </submittedName>
</protein>
<proteinExistence type="predicted"/>
<dbReference type="AlphaFoldDB" id="A0A1Q8YGW7"/>
<evidence type="ECO:0000313" key="2">
    <source>
        <dbReference type="Proteomes" id="UP000185911"/>
    </source>
</evidence>
<dbReference type="Proteomes" id="UP000185911">
    <property type="component" value="Unassembled WGS sequence"/>
</dbReference>
<keyword evidence="2" id="KW-1185">Reference proteome</keyword>
<dbReference type="InterPro" id="IPR009241">
    <property type="entry name" value="HigB-like"/>
</dbReference>
<gene>
    <name evidence="1" type="ORF">BLL52_1530</name>
</gene>
<evidence type="ECO:0000313" key="1">
    <source>
        <dbReference type="EMBL" id="OLP07243.1"/>
    </source>
</evidence>
<organism evidence="1 2">
    <name type="scientific">Rhodoferax antarcticus ANT.BR</name>
    <dbReference type="NCBI Taxonomy" id="1111071"/>
    <lineage>
        <taxon>Bacteria</taxon>
        <taxon>Pseudomonadati</taxon>
        <taxon>Pseudomonadota</taxon>
        <taxon>Betaproteobacteria</taxon>
        <taxon>Burkholderiales</taxon>
        <taxon>Comamonadaceae</taxon>
        <taxon>Rhodoferax</taxon>
    </lineage>
</organism>
<dbReference type="Pfam" id="PF05973">
    <property type="entry name" value="Gp49"/>
    <property type="match status" value="1"/>
</dbReference>